<dbReference type="Pfam" id="PF00501">
    <property type="entry name" value="AMP-binding"/>
    <property type="match status" value="1"/>
</dbReference>
<name>A0ABW0EM83_9PSEU</name>
<dbReference type="PANTHER" id="PTHR36932">
    <property type="entry name" value="CAPSULAR POLYSACCHARIDE BIOSYNTHESIS PROTEIN"/>
    <property type="match status" value="1"/>
</dbReference>
<organism evidence="2 3">
    <name type="scientific">Actinokineospora guangxiensis</name>
    <dbReference type="NCBI Taxonomy" id="1490288"/>
    <lineage>
        <taxon>Bacteria</taxon>
        <taxon>Bacillati</taxon>
        <taxon>Actinomycetota</taxon>
        <taxon>Actinomycetes</taxon>
        <taxon>Pseudonocardiales</taxon>
        <taxon>Pseudonocardiaceae</taxon>
        <taxon>Actinokineospora</taxon>
    </lineage>
</organism>
<accession>A0ABW0EM83</accession>
<reference evidence="3" key="1">
    <citation type="journal article" date="2019" name="Int. J. Syst. Evol. Microbiol.">
        <title>The Global Catalogue of Microorganisms (GCM) 10K type strain sequencing project: providing services to taxonomists for standard genome sequencing and annotation.</title>
        <authorList>
            <consortium name="The Broad Institute Genomics Platform"/>
            <consortium name="The Broad Institute Genome Sequencing Center for Infectious Disease"/>
            <person name="Wu L."/>
            <person name="Ma J."/>
        </authorList>
    </citation>
    <scope>NUCLEOTIDE SEQUENCE [LARGE SCALE GENOMIC DNA]</scope>
    <source>
        <strain evidence="3">CCUG 59778</strain>
    </source>
</reference>
<evidence type="ECO:0000259" key="1">
    <source>
        <dbReference type="Pfam" id="PF00501"/>
    </source>
</evidence>
<comment type="caution">
    <text evidence="2">The sequence shown here is derived from an EMBL/GenBank/DDBJ whole genome shotgun (WGS) entry which is preliminary data.</text>
</comment>
<protein>
    <submittedName>
        <fullName evidence="2">AMP-binding protein</fullName>
    </submittedName>
</protein>
<dbReference type="InterPro" id="IPR042099">
    <property type="entry name" value="ANL_N_sf"/>
</dbReference>
<dbReference type="Gene3D" id="3.40.50.12780">
    <property type="entry name" value="N-terminal domain of ligase-like"/>
    <property type="match status" value="1"/>
</dbReference>
<dbReference type="EMBL" id="JBHSKF010000005">
    <property type="protein sequence ID" value="MFC5287891.1"/>
    <property type="molecule type" value="Genomic_DNA"/>
</dbReference>
<dbReference type="PANTHER" id="PTHR36932:SF1">
    <property type="entry name" value="CAPSULAR POLYSACCHARIDE BIOSYNTHESIS PROTEIN"/>
    <property type="match status" value="1"/>
</dbReference>
<dbReference type="InterPro" id="IPR000873">
    <property type="entry name" value="AMP-dep_synth/lig_dom"/>
</dbReference>
<evidence type="ECO:0000313" key="2">
    <source>
        <dbReference type="EMBL" id="MFC5287891.1"/>
    </source>
</evidence>
<keyword evidence="3" id="KW-1185">Reference proteome</keyword>
<proteinExistence type="predicted"/>
<dbReference type="Proteomes" id="UP001596157">
    <property type="component" value="Unassembled WGS sequence"/>
</dbReference>
<sequence length="441" mass="47507">MSDYPIPAYEPMSDAVLTDAERWPAQTSAGARRLEWLRSHPRAPLYNHACGDRLTAGAVERLRGYDFGYHGWTASHRPQWTDELVERAGRSVPRYRGVRSFGDVVPVGRGELLSRVERAVPDDADLSELIVHTTSGSRGPAATVPMTPEFCALDLPLFEHVLAGRGISVSADGVALVTVYAMPVTYQFAAVSSYWDGAGVVKVNLHPSAWRSPGDRAAFLDDCAPQLYSGNPLSLSALAELGLSGRPKAVFSGAMALDSPAALAEKLGAPVFDVYGTTETGLLAHRTEGGHTVLPRRVYIEVLDEDGQPCPDGTRGEIVVTSGENPLLPLLRYRTGDHAALRWRSGVPVLLGLAGREPVRFLVGSRWVESIEVTQLLTPLALPAYEVHQGQDGGITVTVPVGTSESLVAAAARPLLGEVAVRTTDLRTATKPQRYSTQMMR</sequence>
<dbReference type="RefSeq" id="WP_378247324.1">
    <property type="nucleotide sequence ID" value="NZ_JBHSKF010000005.1"/>
</dbReference>
<feature type="domain" description="AMP-dependent synthetase/ligase" evidence="1">
    <location>
        <begin position="242"/>
        <end position="321"/>
    </location>
</feature>
<gene>
    <name evidence="2" type="ORF">ACFPM7_12585</name>
</gene>
<dbReference type="SUPFAM" id="SSF56801">
    <property type="entry name" value="Acetyl-CoA synthetase-like"/>
    <property type="match status" value="1"/>
</dbReference>
<dbReference type="InterPro" id="IPR053158">
    <property type="entry name" value="CapK_Type1_Caps_Biosynth"/>
</dbReference>
<evidence type="ECO:0000313" key="3">
    <source>
        <dbReference type="Proteomes" id="UP001596157"/>
    </source>
</evidence>